<proteinExistence type="predicted"/>
<feature type="region of interest" description="Disordered" evidence="1">
    <location>
        <begin position="323"/>
        <end position="342"/>
    </location>
</feature>
<evidence type="ECO:0000256" key="1">
    <source>
        <dbReference type="SAM" id="MobiDB-lite"/>
    </source>
</evidence>
<dbReference type="InterPro" id="IPR014955">
    <property type="entry name" value="DUF1826"/>
</dbReference>
<sequence length="378" mass="41749">MNVSVYDYLNVRGKKKNGPKMLLPWLLSAIFYWDCDCDAFLNVGTIVRRHTLRVPHPNTFGSFPPTTSAPTITRNRHVLQVLSDAMATRTKDSTTIQHLHRHQSPKRNIVFQNTNVYTEQIPFSSVVPSENPYEMLVPDIGSSVEDDVRSVLGLETKGSSVLDVSVEFVDPHTGAMSLCSKCFGESLLPEMKDAVVGHLTKILGLYQSILPSTTSSDVSSRYKARVVGTRGRKRGTKCPRWHVDHVPVRLVMSLVGPGCMYVTEESAIDRTALNNLDLTDTQTANNRIVSSPHENDNNNSSTSAGCMDQASAGTAVLLMGRAWQEEEEEEEGNAKRRHDTQATPLAAVHKSPELDLFEGRVLLTVDVVPTNLPPCSDH</sequence>
<dbReference type="AlphaFoldDB" id="A0A7S2XMQ8"/>
<feature type="region of interest" description="Disordered" evidence="1">
    <location>
        <begin position="285"/>
        <end position="305"/>
    </location>
</feature>
<protein>
    <submittedName>
        <fullName evidence="2">Uncharacterized protein</fullName>
    </submittedName>
</protein>
<evidence type="ECO:0000313" key="2">
    <source>
        <dbReference type="EMBL" id="CAD9816776.1"/>
    </source>
</evidence>
<dbReference type="EMBL" id="HBHQ01012901">
    <property type="protein sequence ID" value="CAD9816776.1"/>
    <property type="molecule type" value="Transcribed_RNA"/>
</dbReference>
<name>A0A7S2XMQ8_9STRA</name>
<accession>A0A7S2XMQ8</accession>
<gene>
    <name evidence="2" type="ORF">ASEP1449_LOCUS8608</name>
</gene>
<organism evidence="2">
    <name type="scientific">Attheya septentrionalis</name>
    <dbReference type="NCBI Taxonomy" id="420275"/>
    <lineage>
        <taxon>Eukaryota</taxon>
        <taxon>Sar</taxon>
        <taxon>Stramenopiles</taxon>
        <taxon>Ochrophyta</taxon>
        <taxon>Bacillariophyta</taxon>
        <taxon>Coscinodiscophyceae</taxon>
        <taxon>Chaetocerotophycidae</taxon>
        <taxon>Chaetocerotales</taxon>
        <taxon>Attheyaceae</taxon>
        <taxon>Attheya</taxon>
    </lineage>
</organism>
<reference evidence="2" key="1">
    <citation type="submission" date="2021-01" db="EMBL/GenBank/DDBJ databases">
        <authorList>
            <person name="Corre E."/>
            <person name="Pelletier E."/>
            <person name="Niang G."/>
            <person name="Scheremetjew M."/>
            <person name="Finn R."/>
            <person name="Kale V."/>
            <person name="Holt S."/>
            <person name="Cochrane G."/>
            <person name="Meng A."/>
            <person name="Brown T."/>
            <person name="Cohen L."/>
        </authorList>
    </citation>
    <scope>NUCLEOTIDE SEQUENCE</scope>
    <source>
        <strain evidence="2">CCMP2084</strain>
    </source>
</reference>
<dbReference type="Pfam" id="PF08856">
    <property type="entry name" value="DUF1826"/>
    <property type="match status" value="1"/>
</dbReference>